<dbReference type="PIRSF" id="PIRSF028744">
    <property type="entry name" value="Addict_mod_HI1419"/>
    <property type="match status" value="1"/>
</dbReference>
<dbReference type="EMBL" id="PGGN01000002">
    <property type="protein sequence ID" value="PSH58573.1"/>
    <property type="molecule type" value="Genomic_DNA"/>
</dbReference>
<dbReference type="AlphaFoldDB" id="A0A2P7AWJ9"/>
<dbReference type="RefSeq" id="WP_106717019.1">
    <property type="nucleotide sequence ID" value="NZ_JACHXT010000001.1"/>
</dbReference>
<organism evidence="1 2">
    <name type="scientific">Phyllobacterium endophyticum</name>
    <dbReference type="NCBI Taxonomy" id="1149773"/>
    <lineage>
        <taxon>Bacteria</taxon>
        <taxon>Pseudomonadati</taxon>
        <taxon>Pseudomonadota</taxon>
        <taxon>Alphaproteobacteria</taxon>
        <taxon>Hyphomicrobiales</taxon>
        <taxon>Phyllobacteriaceae</taxon>
        <taxon>Phyllobacterium</taxon>
    </lineage>
</organism>
<dbReference type="NCBIfam" id="TIGR02683">
    <property type="entry name" value="upstrm_HI1419"/>
    <property type="match status" value="1"/>
</dbReference>
<dbReference type="PANTHER" id="PTHR41791">
    <property type="entry name" value="SSL7039 PROTEIN"/>
    <property type="match status" value="1"/>
</dbReference>
<keyword evidence="2" id="KW-1185">Reference proteome</keyword>
<reference evidence="2" key="1">
    <citation type="submission" date="2017-11" db="EMBL/GenBank/DDBJ databases">
        <authorList>
            <person name="Kuznetsova I."/>
            <person name="Sazanova A."/>
            <person name="Chirak E."/>
            <person name="Safronova V."/>
            <person name="Willems A."/>
        </authorList>
    </citation>
    <scope>NUCLEOTIDE SEQUENCE [LARGE SCALE GENOMIC DNA]</scope>
    <source>
        <strain evidence="2">PEPV15</strain>
    </source>
</reference>
<evidence type="ECO:0000313" key="1">
    <source>
        <dbReference type="EMBL" id="PSH58573.1"/>
    </source>
</evidence>
<accession>A0A2P7AWJ9</accession>
<dbReference type="InterPro" id="IPR014056">
    <property type="entry name" value="TypeIITA-like_toxin_pred"/>
</dbReference>
<evidence type="ECO:0000313" key="2">
    <source>
        <dbReference type="Proteomes" id="UP000241158"/>
    </source>
</evidence>
<protein>
    <recommendedName>
        <fullName evidence="3">Addiction module antitoxin RelB</fullName>
    </recommendedName>
</protein>
<dbReference type="OrthoDB" id="5296237at2"/>
<name>A0A2P7AWJ9_9HYPH</name>
<dbReference type="Proteomes" id="UP000241158">
    <property type="component" value="Unassembled WGS sequence"/>
</dbReference>
<sequence>MSYLVKKTDTFSSWIGGLRDLRARAIIMSRLNRLAAGNFGDYKLLGDGVGEMRVDSGPGYRLYFTKQGSILIILLCGGDKSTQSRDIREAKAMARDLKEIRS</sequence>
<proteinExistence type="predicted"/>
<evidence type="ECO:0008006" key="3">
    <source>
        <dbReference type="Google" id="ProtNLM"/>
    </source>
</evidence>
<comment type="caution">
    <text evidence="1">The sequence shown here is derived from an EMBL/GenBank/DDBJ whole genome shotgun (WGS) entry which is preliminary data.</text>
</comment>
<dbReference type="PANTHER" id="PTHR41791:SF1">
    <property type="entry name" value="SSL7039 PROTEIN"/>
    <property type="match status" value="1"/>
</dbReference>
<gene>
    <name evidence="1" type="ORF">CU100_13420</name>
</gene>